<evidence type="ECO:0000259" key="13">
    <source>
        <dbReference type="PROSITE" id="PS50111"/>
    </source>
</evidence>
<sequence length="654" mass="70523">MRTKLIASFLVVLLVPSLFIGYFSYQSASNKLRGNISDAVTTNIGLIDSNITEYVQPVINTLNMFVKVLSSEDVTEHPEQVQQTLDQMMATYSKLDGVVIATEDGSYVRSPAKVDPEYDPLEKIWYQEGIKLNGDVFVGKPVVSTSTGNLVVTFSRSLPDGKGALTLNLSLQSLTDNLKDIKIGEHGGLIITNDENMIVAGVGPAYINSKKKPGDLLKGLPAVDTNGETAAAHGISFLGLLADVFSTNQPLTGWNIYGIYDNQDYDQAVKPILINSLVVIVVSIVAAAVIIFLTLRSIMVPLGRLQRGTKIISEGNLTERIHLKRNDEFGELARDFDQMTQSLHAMVSEVNQTSSHLASSAEVIKESTEQTTLSVQSVAETVQETAETALASAESSEQTAFAVEEMARGVSSIAESATSIVDSASRTEHDVANGSHKITTVRSQMDRILQAVRETGDSIDELSKLSDHAREMNNAIADIAKQTNLLSLNASIEASRAGEAGRGFAVVAEEVRKLSEQSKHTAGEISTIIGQMVELIERSTHQMNTEVRNQVNEGLRVSEEAQTAFNSIEGSTAHIVDQIQTVSAAAEQISASTQEVSATVTELANMSKQSAESAQTTSASAEEQMAAMEEISSSTQELANMAESLQQMVKRFTI</sequence>
<dbReference type="InterPro" id="IPR029151">
    <property type="entry name" value="Sensor-like_sf"/>
</dbReference>
<evidence type="ECO:0000256" key="8">
    <source>
        <dbReference type="ARBA" id="ARBA00023224"/>
    </source>
</evidence>
<feature type="compositionally biased region" description="Low complexity" evidence="11">
    <location>
        <begin position="609"/>
        <end position="634"/>
    </location>
</feature>
<keyword evidence="3" id="KW-0488">Methylation</keyword>
<keyword evidence="2" id="KW-1003">Cell membrane</keyword>
<dbReference type="SMART" id="SM00304">
    <property type="entry name" value="HAMP"/>
    <property type="match status" value="1"/>
</dbReference>
<dbReference type="InterPro" id="IPR004089">
    <property type="entry name" value="MCPsignal_dom"/>
</dbReference>
<dbReference type="Gene3D" id="1.10.287.950">
    <property type="entry name" value="Methyl-accepting chemotaxis protein"/>
    <property type="match status" value="1"/>
</dbReference>
<gene>
    <name evidence="15" type="ORF">ACE41H_09390</name>
</gene>
<dbReference type="Pfam" id="PF02743">
    <property type="entry name" value="dCache_1"/>
    <property type="match status" value="1"/>
</dbReference>
<keyword evidence="16" id="KW-1185">Reference proteome</keyword>
<dbReference type="Proteomes" id="UP001580346">
    <property type="component" value="Unassembled WGS sequence"/>
</dbReference>
<dbReference type="CDD" id="cd11386">
    <property type="entry name" value="MCP_signal"/>
    <property type="match status" value="1"/>
</dbReference>
<keyword evidence="8 10" id="KW-0807">Transducer</keyword>
<dbReference type="EMBL" id="JBHHMI010000006">
    <property type="protein sequence ID" value="MFB5266997.1"/>
    <property type="molecule type" value="Genomic_DNA"/>
</dbReference>
<comment type="subcellular location">
    <subcellularLocation>
        <location evidence="1">Cell membrane</location>
        <topology evidence="1">Multi-pass membrane protein</topology>
    </subcellularLocation>
</comment>
<comment type="similarity">
    <text evidence="9">Belongs to the methyl-accepting chemotaxis (MCP) protein family.</text>
</comment>
<keyword evidence="5 12" id="KW-0812">Transmembrane</keyword>
<dbReference type="Gene3D" id="6.10.340.10">
    <property type="match status" value="1"/>
</dbReference>
<dbReference type="InterPro" id="IPR004090">
    <property type="entry name" value="Chemotax_Me-accpt_rcpt"/>
</dbReference>
<evidence type="ECO:0000313" key="15">
    <source>
        <dbReference type="EMBL" id="MFB5266997.1"/>
    </source>
</evidence>
<name>A0ABV5ASI3_9BACL</name>
<dbReference type="PROSITE" id="PS50885">
    <property type="entry name" value="HAMP"/>
    <property type="match status" value="1"/>
</dbReference>
<dbReference type="Gene3D" id="3.30.450.20">
    <property type="entry name" value="PAS domain"/>
    <property type="match status" value="2"/>
</dbReference>
<evidence type="ECO:0000256" key="4">
    <source>
        <dbReference type="ARBA" id="ARBA00022500"/>
    </source>
</evidence>
<dbReference type="PRINTS" id="PR00260">
    <property type="entry name" value="CHEMTRNSDUCR"/>
</dbReference>
<feature type="transmembrane region" description="Helical" evidence="12">
    <location>
        <begin position="272"/>
        <end position="295"/>
    </location>
</feature>
<feature type="domain" description="HAMP" evidence="14">
    <location>
        <begin position="296"/>
        <end position="348"/>
    </location>
</feature>
<evidence type="ECO:0000256" key="1">
    <source>
        <dbReference type="ARBA" id="ARBA00004651"/>
    </source>
</evidence>
<evidence type="ECO:0000256" key="11">
    <source>
        <dbReference type="SAM" id="MobiDB-lite"/>
    </source>
</evidence>
<dbReference type="InterPro" id="IPR033479">
    <property type="entry name" value="dCache_1"/>
</dbReference>
<evidence type="ECO:0000256" key="12">
    <source>
        <dbReference type="SAM" id="Phobius"/>
    </source>
</evidence>
<proteinExistence type="inferred from homology"/>
<dbReference type="SMART" id="SM00283">
    <property type="entry name" value="MA"/>
    <property type="match status" value="1"/>
</dbReference>
<feature type="region of interest" description="Disordered" evidence="11">
    <location>
        <begin position="607"/>
        <end position="635"/>
    </location>
</feature>
<dbReference type="SUPFAM" id="SSF103190">
    <property type="entry name" value="Sensory domain-like"/>
    <property type="match status" value="1"/>
</dbReference>
<evidence type="ECO:0000256" key="5">
    <source>
        <dbReference type="ARBA" id="ARBA00022692"/>
    </source>
</evidence>
<comment type="caution">
    <text evidence="15">The sequence shown here is derived from an EMBL/GenBank/DDBJ whole genome shotgun (WGS) entry which is preliminary data.</text>
</comment>
<keyword evidence="6 12" id="KW-1133">Transmembrane helix</keyword>
<dbReference type="CDD" id="cd06225">
    <property type="entry name" value="HAMP"/>
    <property type="match status" value="1"/>
</dbReference>
<dbReference type="SUPFAM" id="SSF58104">
    <property type="entry name" value="Methyl-accepting chemotaxis protein (MCP) signaling domain"/>
    <property type="match status" value="1"/>
</dbReference>
<accession>A0ABV5ASI3</accession>
<evidence type="ECO:0000256" key="3">
    <source>
        <dbReference type="ARBA" id="ARBA00022481"/>
    </source>
</evidence>
<evidence type="ECO:0000256" key="6">
    <source>
        <dbReference type="ARBA" id="ARBA00022989"/>
    </source>
</evidence>
<dbReference type="Pfam" id="PF00015">
    <property type="entry name" value="MCPsignal"/>
    <property type="match status" value="1"/>
</dbReference>
<dbReference type="InterPro" id="IPR003660">
    <property type="entry name" value="HAMP_dom"/>
</dbReference>
<dbReference type="PANTHER" id="PTHR32089">
    <property type="entry name" value="METHYL-ACCEPTING CHEMOTAXIS PROTEIN MCPB"/>
    <property type="match status" value="1"/>
</dbReference>
<protein>
    <submittedName>
        <fullName evidence="15">Methyl-accepting chemotaxis protein</fullName>
    </submittedName>
</protein>
<dbReference type="PROSITE" id="PS50111">
    <property type="entry name" value="CHEMOTAXIS_TRANSDUC_2"/>
    <property type="match status" value="1"/>
</dbReference>
<organism evidence="15 16">
    <name type="scientific">Paenibacillus enshidis</name>
    <dbReference type="NCBI Taxonomy" id="1458439"/>
    <lineage>
        <taxon>Bacteria</taxon>
        <taxon>Bacillati</taxon>
        <taxon>Bacillota</taxon>
        <taxon>Bacilli</taxon>
        <taxon>Bacillales</taxon>
        <taxon>Paenibacillaceae</taxon>
        <taxon>Paenibacillus</taxon>
    </lineage>
</organism>
<dbReference type="RefSeq" id="WP_375354961.1">
    <property type="nucleotide sequence ID" value="NZ_JBHHMI010000006.1"/>
</dbReference>
<evidence type="ECO:0000259" key="14">
    <source>
        <dbReference type="PROSITE" id="PS50885"/>
    </source>
</evidence>
<evidence type="ECO:0000256" key="10">
    <source>
        <dbReference type="PROSITE-ProRule" id="PRU00284"/>
    </source>
</evidence>
<evidence type="ECO:0000256" key="9">
    <source>
        <dbReference type="ARBA" id="ARBA00029447"/>
    </source>
</evidence>
<evidence type="ECO:0000313" key="16">
    <source>
        <dbReference type="Proteomes" id="UP001580346"/>
    </source>
</evidence>
<evidence type="ECO:0000256" key="7">
    <source>
        <dbReference type="ARBA" id="ARBA00023136"/>
    </source>
</evidence>
<evidence type="ECO:0000256" key="2">
    <source>
        <dbReference type="ARBA" id="ARBA00022475"/>
    </source>
</evidence>
<dbReference type="CDD" id="cd18773">
    <property type="entry name" value="PDC1_HK_sensor"/>
    <property type="match status" value="1"/>
</dbReference>
<reference evidence="15 16" key="1">
    <citation type="submission" date="2024-09" db="EMBL/GenBank/DDBJ databases">
        <title>Paenibacillus zeirhizospherea sp. nov., isolated from surface of the maize (Zea mays) roots in a horticulture field, Hungary.</title>
        <authorList>
            <person name="Marton D."/>
            <person name="Farkas M."/>
            <person name="Bedics A."/>
            <person name="Toth E."/>
            <person name="Tancsics A."/>
            <person name="Boka K."/>
            <person name="Maroti G."/>
            <person name="Kriszt B."/>
            <person name="Cserhati M."/>
        </authorList>
    </citation>
    <scope>NUCLEOTIDE SEQUENCE [LARGE SCALE GENOMIC DNA]</scope>
    <source>
        <strain evidence="15 16">KCTC 33519</strain>
    </source>
</reference>
<feature type="domain" description="Methyl-accepting transducer" evidence="13">
    <location>
        <begin position="367"/>
        <end position="604"/>
    </location>
</feature>
<dbReference type="Pfam" id="PF00672">
    <property type="entry name" value="HAMP"/>
    <property type="match status" value="1"/>
</dbReference>
<keyword evidence="4" id="KW-0145">Chemotaxis</keyword>
<keyword evidence="7 12" id="KW-0472">Membrane</keyword>
<dbReference type="PANTHER" id="PTHR32089:SF114">
    <property type="entry name" value="METHYL-ACCEPTING CHEMOTAXIS PROTEIN MCPB"/>
    <property type="match status" value="1"/>
</dbReference>